<dbReference type="RefSeq" id="WP_006002611.1">
    <property type="nucleotide sequence ID" value="NZ_BAET01000004.1"/>
</dbReference>
<organism evidence="11 12">
    <name type="scientific">Glaciecola punicea ACAM 611</name>
    <dbReference type="NCBI Taxonomy" id="1121923"/>
    <lineage>
        <taxon>Bacteria</taxon>
        <taxon>Pseudomonadati</taxon>
        <taxon>Pseudomonadota</taxon>
        <taxon>Gammaproteobacteria</taxon>
        <taxon>Alteromonadales</taxon>
        <taxon>Alteromonadaceae</taxon>
        <taxon>Glaciecola</taxon>
    </lineage>
</organism>
<comment type="caution">
    <text evidence="11">The sequence shown here is derived from an EMBL/GenBank/DDBJ whole genome shotgun (WGS) entry which is preliminary data.</text>
</comment>
<keyword evidence="2" id="KW-1003">Cell membrane</keyword>
<dbReference type="GO" id="GO:0044877">
    <property type="term" value="F:protein-containing complex binding"/>
    <property type="evidence" value="ECO:0007669"/>
    <property type="project" value="InterPro"/>
</dbReference>
<evidence type="ECO:0000313" key="11">
    <source>
        <dbReference type="EMBL" id="GAB54404.1"/>
    </source>
</evidence>
<dbReference type="Gene3D" id="1.25.40.10">
    <property type="entry name" value="Tetratricopeptide repeat domain"/>
    <property type="match status" value="1"/>
</dbReference>
<proteinExistence type="inferred from homology"/>
<dbReference type="PIRSF" id="PIRSF006170">
    <property type="entry name" value="YfgM"/>
    <property type="match status" value="1"/>
</dbReference>
<feature type="domain" description="Ancillary SecYEG translocon subunit/Cell division coordinator CpoB TPR" evidence="10">
    <location>
        <begin position="15"/>
        <end position="199"/>
    </location>
</feature>
<evidence type="ECO:0000256" key="3">
    <source>
        <dbReference type="ARBA" id="ARBA00022692"/>
    </source>
</evidence>
<dbReference type="GO" id="GO:0005886">
    <property type="term" value="C:plasma membrane"/>
    <property type="evidence" value="ECO:0007669"/>
    <property type="project" value="UniProtKB-SubCell"/>
</dbReference>
<evidence type="ECO:0000256" key="6">
    <source>
        <dbReference type="ARBA" id="ARBA00023186"/>
    </source>
</evidence>
<dbReference type="InterPro" id="IPR011990">
    <property type="entry name" value="TPR-like_helical_dom_sf"/>
</dbReference>
<dbReference type="PANTHER" id="PTHR38035">
    <property type="entry name" value="UPF0070 PROTEIN YFGM"/>
    <property type="match status" value="1"/>
</dbReference>
<dbReference type="STRING" id="56804.BAE46_10270"/>
<evidence type="ECO:0000256" key="9">
    <source>
        <dbReference type="SAM" id="Phobius"/>
    </source>
</evidence>
<dbReference type="OrthoDB" id="9789675at2"/>
<keyword evidence="5 9" id="KW-0472">Membrane</keyword>
<dbReference type="SUPFAM" id="SSF48452">
    <property type="entry name" value="TPR-like"/>
    <property type="match status" value="1"/>
</dbReference>
<keyword evidence="6" id="KW-0143">Chaperone</keyword>
<comment type="similarity">
    <text evidence="7">Belongs to the YfgM family.</text>
</comment>
<comment type="subcellular location">
    <subcellularLocation>
        <location evidence="1">Cell membrane</location>
        <topology evidence="1">Single-pass type II membrane protein</topology>
    </subcellularLocation>
</comment>
<dbReference type="AlphaFoldDB" id="H5T7X7"/>
<evidence type="ECO:0000256" key="2">
    <source>
        <dbReference type="ARBA" id="ARBA00022475"/>
    </source>
</evidence>
<reference evidence="11 12" key="1">
    <citation type="journal article" date="2012" name="J. Bacteriol.">
        <title>Genome sequence of proteorhodopsin-containing sea ice bacterium Glaciecola punicea ACAM 611T.</title>
        <authorList>
            <person name="Qin Q.-L."/>
            <person name="Xie B.-B."/>
            <person name="Shu Y.-L."/>
            <person name="Rong J.-C."/>
            <person name="Zhao D.-L."/>
            <person name="Zhang X.-Y."/>
            <person name="Chen X.-L."/>
            <person name="Zhou B.-C."/>
            <person name="Zhanga Y.-Z."/>
        </authorList>
    </citation>
    <scope>NUCLEOTIDE SEQUENCE [LARGE SCALE GENOMIC DNA]</scope>
    <source>
        <strain evidence="11 12">ACAM 611</strain>
    </source>
</reference>
<dbReference type="Pfam" id="PF09976">
    <property type="entry name" value="TPR_21"/>
    <property type="match status" value="1"/>
</dbReference>
<reference evidence="11 12" key="2">
    <citation type="journal article" date="2017" name="Antonie Van Leeuwenhoek">
        <title>Rhizobium rhizosphaerae sp. nov., a novel species isolated from rice rhizosphere.</title>
        <authorList>
            <person name="Zhao J.J."/>
            <person name="Zhang J."/>
            <person name="Zhang R.J."/>
            <person name="Zhang C.W."/>
            <person name="Yin H.Q."/>
            <person name="Zhang X.X."/>
        </authorList>
    </citation>
    <scope>NUCLEOTIDE SEQUENCE [LARGE SCALE GENOMIC DNA]</scope>
    <source>
        <strain evidence="11 12">ACAM 611</strain>
    </source>
</reference>
<keyword evidence="4 9" id="KW-1133">Transmembrane helix</keyword>
<name>H5T7X7_9ALTE</name>
<evidence type="ECO:0000313" key="12">
    <source>
        <dbReference type="Proteomes" id="UP000053586"/>
    </source>
</evidence>
<evidence type="ECO:0000256" key="7">
    <source>
        <dbReference type="ARBA" id="ARBA00024197"/>
    </source>
</evidence>
<evidence type="ECO:0000256" key="4">
    <source>
        <dbReference type="ARBA" id="ARBA00022989"/>
    </source>
</evidence>
<dbReference type="eggNOG" id="COG2976">
    <property type="taxonomic scope" value="Bacteria"/>
</dbReference>
<feature type="transmembrane region" description="Helical" evidence="9">
    <location>
        <begin position="21"/>
        <end position="42"/>
    </location>
</feature>
<dbReference type="InterPro" id="IPR018704">
    <property type="entry name" value="SecYEG/CpoB_TPR"/>
</dbReference>
<evidence type="ECO:0000256" key="1">
    <source>
        <dbReference type="ARBA" id="ARBA00004401"/>
    </source>
</evidence>
<sequence length="211" mass="23174">MIGYETEEQQVQAIKQFWKDNGMAIIAGAIIGLGLLWGWRFYNDSQVIAKEEASAAYNASLESFVDDGNKEGLAAFVAEKSDTGYAPLAAMILAQRAVQDEDYENAKMHLKTAISQDSTIADIARIRLANVHLQMNEKDEALAVLNSLESTSFENQVEELRGDTLLAMGDFDGAQNAYTIAMAQMPNNPTLKMKRDNIAFAKTQEIGGNVE</sequence>
<dbReference type="EMBL" id="BAET01000004">
    <property type="protein sequence ID" value="GAB54404.1"/>
    <property type="molecule type" value="Genomic_DNA"/>
</dbReference>
<evidence type="ECO:0000256" key="5">
    <source>
        <dbReference type="ARBA" id="ARBA00023136"/>
    </source>
</evidence>
<protein>
    <recommendedName>
        <fullName evidence="8">Ancillary SecYEG translocon subunit</fullName>
    </recommendedName>
</protein>
<dbReference type="PANTHER" id="PTHR38035:SF1">
    <property type="entry name" value="ANCILLARY SECYEG TRANSLOCON SUBUNIT"/>
    <property type="match status" value="1"/>
</dbReference>
<evidence type="ECO:0000256" key="8">
    <source>
        <dbReference type="ARBA" id="ARBA00024235"/>
    </source>
</evidence>
<evidence type="ECO:0000259" key="10">
    <source>
        <dbReference type="Pfam" id="PF09976"/>
    </source>
</evidence>
<accession>H5T7X7</accession>
<keyword evidence="12" id="KW-1185">Reference proteome</keyword>
<dbReference type="InterPro" id="IPR026039">
    <property type="entry name" value="YfgM"/>
</dbReference>
<gene>
    <name evidence="11" type="ORF">GPUN_0251</name>
</gene>
<dbReference type="Proteomes" id="UP000053586">
    <property type="component" value="Unassembled WGS sequence"/>
</dbReference>
<keyword evidence="3 9" id="KW-0812">Transmembrane</keyword>